<gene>
    <name evidence="1" type="ORF">BO95DRAFT_456647</name>
</gene>
<accession>A0ACD1FWP0</accession>
<reference evidence="1" key="1">
    <citation type="submission" date="2018-02" db="EMBL/GenBank/DDBJ databases">
        <title>The genomes of Aspergillus section Nigri reveals drivers in fungal speciation.</title>
        <authorList>
            <consortium name="DOE Joint Genome Institute"/>
            <person name="Vesth T.C."/>
            <person name="Nybo J."/>
            <person name="Theobald S."/>
            <person name="Brandl J."/>
            <person name="Frisvad J.C."/>
            <person name="Nielsen K.F."/>
            <person name="Lyhne E.K."/>
            <person name="Kogle M.E."/>
            <person name="Kuo A."/>
            <person name="Riley R."/>
            <person name="Clum A."/>
            <person name="Nolan M."/>
            <person name="Lipzen A."/>
            <person name="Salamov A."/>
            <person name="Henrissat B."/>
            <person name="Wiebenga A."/>
            <person name="De vries R.P."/>
            <person name="Grigoriev I.V."/>
            <person name="Mortensen U.H."/>
            <person name="Andersen M.R."/>
            <person name="Baker S.E."/>
        </authorList>
    </citation>
    <scope>NUCLEOTIDE SEQUENCE</scope>
    <source>
        <strain evidence="1">CBS 621.78</strain>
    </source>
</reference>
<sequence length="610" mass="67373">MLTLHLRSLASELGLATGHGDIQWPVVAGWVGLVWYTTVTLVCSLGTYQIPQKSTTSSSARPNNTPHITAIRPVKGLEPHLYECLASTFRQDYPRDKLTVYFCISTKTDPAYPTLQKLVSDFPHADARIFVEDDDPLLHSEDGGGHASAAAAAAAPPAYELGPNPKIRNMSRAYREAKGDIVWIIDCNVWVGKGVCGRMVDKLCGTAGGKRYKFVHHLPVAVDVTGEEGLKTRRGEQEALLESYTNGWDDGDDDAAGAAAAAGPLTTGGGRLEELFLSSSHAKMYTAINTVLIAPCIVGKSNMFRRSHLDYLTAAAPSTTAAAADRRRRNPGIDHFSDNICEDHLIGDLLWKSPVREEKELGQRWGKHAMVFGDLAFQPVAHMSVQSYVARRVRWLRVRKFTVLLATLVEPGTESILCSCYGAWGVTMALAQFLGRKGYAAAEAALSTWPAFWACFALSMLGWILTDWLVYIMLHSGRTVELDEDTPSFARPPPQGTVTRRPFLHWLAAWLGREVLALPIWIWAFYGGVTVTWRDRRFRVGLDMRPVGCVAGSKQDTTRLVGTHEPTNLTGMICATIHYLIASYPHPTCIDDMTSYGQQDIRRNPFRTIR</sequence>
<dbReference type="Proteomes" id="UP000249057">
    <property type="component" value="Unassembled WGS sequence"/>
</dbReference>
<proteinExistence type="predicted"/>
<evidence type="ECO:0000313" key="2">
    <source>
        <dbReference type="Proteomes" id="UP000249057"/>
    </source>
</evidence>
<keyword evidence="2" id="KW-1185">Reference proteome</keyword>
<evidence type="ECO:0000313" key="1">
    <source>
        <dbReference type="EMBL" id="RAH41358.1"/>
    </source>
</evidence>
<protein>
    <submittedName>
        <fullName evidence="1">Uncharacterized protein</fullName>
    </submittedName>
</protein>
<dbReference type="EMBL" id="KZ825389">
    <property type="protein sequence ID" value="RAH41358.1"/>
    <property type="molecule type" value="Genomic_DNA"/>
</dbReference>
<organism evidence="1 2">
    <name type="scientific">Aspergillus brunneoviolaceus CBS 621.78</name>
    <dbReference type="NCBI Taxonomy" id="1450534"/>
    <lineage>
        <taxon>Eukaryota</taxon>
        <taxon>Fungi</taxon>
        <taxon>Dikarya</taxon>
        <taxon>Ascomycota</taxon>
        <taxon>Pezizomycotina</taxon>
        <taxon>Eurotiomycetes</taxon>
        <taxon>Eurotiomycetidae</taxon>
        <taxon>Eurotiales</taxon>
        <taxon>Aspergillaceae</taxon>
        <taxon>Aspergillus</taxon>
        <taxon>Aspergillus subgen. Circumdati</taxon>
    </lineage>
</organism>
<name>A0ACD1FWP0_9EURO</name>